<name>A0A418NPL0_9SPHN</name>
<organism evidence="2 3">
    <name type="scientific">Aurantiacibacter zhengii</name>
    <dbReference type="NCBI Taxonomy" id="2307003"/>
    <lineage>
        <taxon>Bacteria</taxon>
        <taxon>Pseudomonadati</taxon>
        <taxon>Pseudomonadota</taxon>
        <taxon>Alphaproteobacteria</taxon>
        <taxon>Sphingomonadales</taxon>
        <taxon>Erythrobacteraceae</taxon>
        <taxon>Aurantiacibacter</taxon>
    </lineage>
</organism>
<dbReference type="GO" id="GO:0032259">
    <property type="term" value="P:methylation"/>
    <property type="evidence" value="ECO:0007669"/>
    <property type="project" value="UniProtKB-KW"/>
</dbReference>
<proteinExistence type="predicted"/>
<dbReference type="OrthoDB" id="9795634at2"/>
<dbReference type="Pfam" id="PF13649">
    <property type="entry name" value="Methyltransf_25"/>
    <property type="match status" value="1"/>
</dbReference>
<comment type="caution">
    <text evidence="2">The sequence shown here is derived from an EMBL/GenBank/DDBJ whole genome shotgun (WGS) entry which is preliminary data.</text>
</comment>
<evidence type="ECO:0000259" key="1">
    <source>
        <dbReference type="Pfam" id="PF13649"/>
    </source>
</evidence>
<dbReference type="CDD" id="cd02440">
    <property type="entry name" value="AdoMet_MTases"/>
    <property type="match status" value="1"/>
</dbReference>
<dbReference type="PANTHER" id="PTHR42912:SF80">
    <property type="entry name" value="METHYLTRANSFERASE DOMAIN-CONTAINING PROTEIN"/>
    <property type="match status" value="1"/>
</dbReference>
<dbReference type="AlphaFoldDB" id="A0A418NPL0"/>
<dbReference type="PANTHER" id="PTHR42912">
    <property type="entry name" value="METHYLTRANSFERASE"/>
    <property type="match status" value="1"/>
</dbReference>
<dbReference type="InterPro" id="IPR050508">
    <property type="entry name" value="Methyltransf_Superfamily"/>
</dbReference>
<feature type="domain" description="Methyltransferase" evidence="1">
    <location>
        <begin position="51"/>
        <end position="147"/>
    </location>
</feature>
<evidence type="ECO:0000313" key="2">
    <source>
        <dbReference type="EMBL" id="RIV84325.1"/>
    </source>
</evidence>
<evidence type="ECO:0000313" key="3">
    <source>
        <dbReference type="Proteomes" id="UP000286576"/>
    </source>
</evidence>
<dbReference type="Gene3D" id="3.40.50.150">
    <property type="entry name" value="Vaccinia Virus protein VP39"/>
    <property type="match status" value="1"/>
</dbReference>
<protein>
    <submittedName>
        <fullName evidence="2">Class I SAM-dependent methyltransferase</fullName>
    </submittedName>
</protein>
<sequence length="224" mass="24636">MTDQHAVYTPPAGYPILTPLYDIGVRLSTREKRWRRDLVDLIEPKCNEVLLDIGAGTGSLAPLLATKNPATTYFGIDPDEDAIQIARKKAGRAGIDAEFKHGLFSVATVAKWPAPNIATLCLVLHQVPYDEKLRLLCEIYEALKPGGRLFIADYGEQQSRLMRVLFRATIQQLDGVSDTQPNADGALVPLMEQAGFLSITECKRYQTITGLISIYGATKTSADE</sequence>
<keyword evidence="3" id="KW-1185">Reference proteome</keyword>
<dbReference type="SUPFAM" id="SSF53335">
    <property type="entry name" value="S-adenosyl-L-methionine-dependent methyltransferases"/>
    <property type="match status" value="1"/>
</dbReference>
<dbReference type="InterPro" id="IPR041698">
    <property type="entry name" value="Methyltransf_25"/>
</dbReference>
<dbReference type="EMBL" id="QXFL01000007">
    <property type="protein sequence ID" value="RIV84325.1"/>
    <property type="molecule type" value="Genomic_DNA"/>
</dbReference>
<dbReference type="Proteomes" id="UP000286576">
    <property type="component" value="Unassembled WGS sequence"/>
</dbReference>
<dbReference type="GO" id="GO:0008168">
    <property type="term" value="F:methyltransferase activity"/>
    <property type="evidence" value="ECO:0007669"/>
    <property type="project" value="UniProtKB-KW"/>
</dbReference>
<reference evidence="2 3" key="1">
    <citation type="submission" date="2018-08" db="EMBL/GenBank/DDBJ databases">
        <title>Erythrobacter zhengii sp.nov., a bacterium isolated from deep-sea sediment.</title>
        <authorList>
            <person name="Fang C."/>
            <person name="Wu Y.-H."/>
            <person name="Sun C."/>
            <person name="Wang H."/>
            <person name="Cheng H."/>
            <person name="Meng F.-X."/>
            <person name="Wang C.-S."/>
            <person name="Xu X.-W."/>
        </authorList>
    </citation>
    <scope>NUCLEOTIDE SEQUENCE [LARGE SCALE GENOMIC DNA]</scope>
    <source>
        <strain evidence="2 3">V18</strain>
    </source>
</reference>
<accession>A0A418NPL0</accession>
<keyword evidence="2" id="KW-0489">Methyltransferase</keyword>
<gene>
    <name evidence="2" type="ORF">D2V07_15120</name>
</gene>
<dbReference type="RefSeq" id="WP_063506147.1">
    <property type="nucleotide sequence ID" value="NZ_CAWODQ010000027.1"/>
</dbReference>
<keyword evidence="2" id="KW-0808">Transferase</keyword>
<dbReference type="InterPro" id="IPR029063">
    <property type="entry name" value="SAM-dependent_MTases_sf"/>
</dbReference>